<comment type="caution">
    <text evidence="1">The sequence shown here is derived from an EMBL/GenBank/DDBJ whole genome shotgun (WGS) entry which is preliminary data.</text>
</comment>
<evidence type="ECO:0008006" key="3">
    <source>
        <dbReference type="Google" id="ProtNLM"/>
    </source>
</evidence>
<gene>
    <name evidence="1" type="ORF">FEA48_21265</name>
</gene>
<dbReference type="AlphaFoldDB" id="A0A5R8ZZT4"/>
<proteinExistence type="predicted"/>
<reference evidence="1 2" key="1">
    <citation type="submission" date="2019-05" db="EMBL/GenBank/DDBJ databases">
        <authorList>
            <person name="Moore K."/>
            <person name="O'Neill P."/>
            <person name="Farbos A."/>
            <person name="Studholme D.J."/>
        </authorList>
    </citation>
    <scope>NUCLEOTIDE SEQUENCE [LARGE SCALE GENOMIC DNA]</scope>
    <source>
        <strain evidence="1 2">DSM 9128</strain>
    </source>
</reference>
<name>A0A5R8ZZT4_PSENT</name>
<evidence type="ECO:0000313" key="2">
    <source>
        <dbReference type="Proteomes" id="UP000307510"/>
    </source>
</evidence>
<evidence type="ECO:0000313" key="1">
    <source>
        <dbReference type="EMBL" id="TLP71355.1"/>
    </source>
</evidence>
<sequence length="146" mass="15933">MAEIIPLSAELEQQLADLQQQGLELLQLPPELPPHEVVAAITQYVRDAKAQRREVDDDAVFALGALLGRQFVEGLGWHWGDVTWDEDPDTAAIGVLNPDDSLFNNPIGWVSQALASEGGVTFMLSYNMIQANETPVFEPGSATGLY</sequence>
<dbReference type="EMBL" id="VASG01000006">
    <property type="protein sequence ID" value="TLP71355.1"/>
    <property type="molecule type" value="Genomic_DNA"/>
</dbReference>
<reference evidence="2" key="2">
    <citation type="submission" date="2019-06" db="EMBL/GenBank/DDBJ databases">
        <title>AzeR, a transcriptional regulator that responds to azelaic acid in Pseudomonas nitroreducens.</title>
        <authorList>
            <person name="Bez C."/>
            <person name="Javvadi S.G."/>
            <person name="Bertani I."/>
            <person name="Devescovi G."/>
            <person name="Studholme D.J."/>
            <person name="Geller A."/>
            <person name="Levy A."/>
            <person name="Venturi V."/>
        </authorList>
    </citation>
    <scope>NUCLEOTIDE SEQUENCE [LARGE SCALE GENOMIC DNA]</scope>
    <source>
        <strain evidence="2">DSM 9128</strain>
    </source>
</reference>
<protein>
    <recommendedName>
        <fullName evidence="3">DUF3806 domain-containing protein</fullName>
    </recommendedName>
</protein>
<accession>A0A5R8ZZT4</accession>
<dbReference type="RefSeq" id="WP_138215553.1">
    <property type="nucleotide sequence ID" value="NZ_VASG01000006.1"/>
</dbReference>
<dbReference type="Proteomes" id="UP000307510">
    <property type="component" value="Unassembled WGS sequence"/>
</dbReference>
<organism evidence="1 2">
    <name type="scientific">Pseudomonas nitroreducens</name>
    <dbReference type="NCBI Taxonomy" id="46680"/>
    <lineage>
        <taxon>Bacteria</taxon>
        <taxon>Pseudomonadati</taxon>
        <taxon>Pseudomonadota</taxon>
        <taxon>Gammaproteobacteria</taxon>
        <taxon>Pseudomonadales</taxon>
        <taxon>Pseudomonadaceae</taxon>
        <taxon>Pseudomonas</taxon>
    </lineage>
</organism>